<comment type="caution">
    <text evidence="2">The sequence shown here is derived from an EMBL/GenBank/DDBJ whole genome shotgun (WGS) entry which is preliminary data.</text>
</comment>
<gene>
    <name evidence="2" type="ORF">Scep_024001</name>
</gene>
<evidence type="ECO:0000313" key="3">
    <source>
        <dbReference type="Proteomes" id="UP001419268"/>
    </source>
</evidence>
<dbReference type="AlphaFoldDB" id="A0AAP0EWU8"/>
<organism evidence="2 3">
    <name type="scientific">Stephania cephalantha</name>
    <dbReference type="NCBI Taxonomy" id="152367"/>
    <lineage>
        <taxon>Eukaryota</taxon>
        <taxon>Viridiplantae</taxon>
        <taxon>Streptophyta</taxon>
        <taxon>Embryophyta</taxon>
        <taxon>Tracheophyta</taxon>
        <taxon>Spermatophyta</taxon>
        <taxon>Magnoliopsida</taxon>
        <taxon>Ranunculales</taxon>
        <taxon>Menispermaceae</taxon>
        <taxon>Menispermoideae</taxon>
        <taxon>Cissampelideae</taxon>
        <taxon>Stephania</taxon>
    </lineage>
</organism>
<dbReference type="Proteomes" id="UP001419268">
    <property type="component" value="Unassembled WGS sequence"/>
</dbReference>
<feature type="compositionally biased region" description="Low complexity" evidence="1">
    <location>
        <begin position="15"/>
        <end position="29"/>
    </location>
</feature>
<accession>A0AAP0EWU8</accession>
<dbReference type="EMBL" id="JBBNAG010000010">
    <property type="protein sequence ID" value="KAK9100571.1"/>
    <property type="molecule type" value="Genomic_DNA"/>
</dbReference>
<feature type="region of interest" description="Disordered" evidence="1">
    <location>
        <begin position="1"/>
        <end position="32"/>
    </location>
</feature>
<keyword evidence="3" id="KW-1185">Reference proteome</keyword>
<evidence type="ECO:0000256" key="1">
    <source>
        <dbReference type="SAM" id="MobiDB-lite"/>
    </source>
</evidence>
<reference evidence="2 3" key="1">
    <citation type="submission" date="2024-01" db="EMBL/GenBank/DDBJ databases">
        <title>Genome assemblies of Stephania.</title>
        <authorList>
            <person name="Yang L."/>
        </authorList>
    </citation>
    <scope>NUCLEOTIDE SEQUENCE [LARGE SCALE GENOMIC DNA]</scope>
    <source>
        <strain evidence="2">JXDWG</strain>
        <tissue evidence="2">Leaf</tissue>
    </source>
</reference>
<protein>
    <submittedName>
        <fullName evidence="2">Uncharacterized protein</fullName>
    </submittedName>
</protein>
<sequence length="78" mass="8559">MIIASQVTGPPKACMENVEMSPSSSVSESDLLAKPTRKRKTLYLDHQIINASNGPPKMVLDYRLLGSQNLIKKFGSIL</sequence>
<name>A0AAP0EWU8_9MAGN</name>
<proteinExistence type="predicted"/>
<evidence type="ECO:0000313" key="2">
    <source>
        <dbReference type="EMBL" id="KAK9100571.1"/>
    </source>
</evidence>